<proteinExistence type="predicted"/>
<feature type="transmembrane region" description="Helical" evidence="1">
    <location>
        <begin position="34"/>
        <end position="57"/>
    </location>
</feature>
<dbReference type="PANTHER" id="PTHR36833:SF2">
    <property type="entry name" value="SLR0610 PROTEIN"/>
    <property type="match status" value="1"/>
</dbReference>
<reference evidence="2" key="1">
    <citation type="journal article" date="2021" name="PeerJ">
        <title>Extensive microbial diversity within the chicken gut microbiome revealed by metagenomics and culture.</title>
        <authorList>
            <person name="Gilroy R."/>
            <person name="Ravi A."/>
            <person name="Getino M."/>
            <person name="Pursley I."/>
            <person name="Horton D.L."/>
            <person name="Alikhan N.F."/>
            <person name="Baker D."/>
            <person name="Gharbi K."/>
            <person name="Hall N."/>
            <person name="Watson M."/>
            <person name="Adriaenssens E.M."/>
            <person name="Foster-Nyarko E."/>
            <person name="Jarju S."/>
            <person name="Secka A."/>
            <person name="Antonio M."/>
            <person name="Oren A."/>
            <person name="Chaudhuri R.R."/>
            <person name="La Ragione R."/>
            <person name="Hildebrand F."/>
            <person name="Pallen M.J."/>
        </authorList>
    </citation>
    <scope>NUCLEOTIDE SEQUENCE</scope>
    <source>
        <strain evidence="2">ChiHecec2B26-7398</strain>
    </source>
</reference>
<sequence>MKHLAKRLRYYLGLLGLFAKYSLMEQMAYRINFIAGIAVECGYMLIKLMYAVLILRAGAEINGLTANEMLMCIGTYIMVTGVYMGIYPNYWALPLSVRDGSLDMQLTKPVNTQFLVTLRKLDFGMPIPDVACGLALIVYGWQRAGLPATPGAVAGFAVYCLAGWFLTYCLFLIPELLSFWFVSTNGVQALSSAVFDFNNTPMNLYPKWVQRLGILILPVFLITNFPTLYVMGALSPAMQVWGLAAPLVVFGIQRVIWRRAMRQYTSASG</sequence>
<keyword evidence="1" id="KW-1133">Transmembrane helix</keyword>
<feature type="transmembrane region" description="Helical" evidence="1">
    <location>
        <begin position="123"/>
        <end position="141"/>
    </location>
</feature>
<accession>A0A9D2BV37</accession>
<dbReference type="Proteomes" id="UP000886751">
    <property type="component" value="Unassembled WGS sequence"/>
</dbReference>
<dbReference type="Pfam" id="PF06182">
    <property type="entry name" value="ABC2_membrane_6"/>
    <property type="match status" value="1"/>
</dbReference>
<reference evidence="2" key="2">
    <citation type="submission" date="2021-04" db="EMBL/GenBank/DDBJ databases">
        <authorList>
            <person name="Gilroy R."/>
        </authorList>
    </citation>
    <scope>NUCLEOTIDE SEQUENCE</scope>
    <source>
        <strain evidence="2">ChiHecec2B26-7398</strain>
    </source>
</reference>
<evidence type="ECO:0000313" key="3">
    <source>
        <dbReference type="Proteomes" id="UP000886751"/>
    </source>
</evidence>
<keyword evidence="1" id="KW-0472">Membrane</keyword>
<evidence type="ECO:0000256" key="1">
    <source>
        <dbReference type="SAM" id="Phobius"/>
    </source>
</evidence>
<feature type="transmembrane region" description="Helical" evidence="1">
    <location>
        <begin position="153"/>
        <end position="173"/>
    </location>
</feature>
<keyword evidence="1" id="KW-0812">Transmembrane</keyword>
<feature type="transmembrane region" description="Helical" evidence="1">
    <location>
        <begin position="238"/>
        <end position="257"/>
    </location>
</feature>
<dbReference type="EMBL" id="DXEI01000069">
    <property type="protein sequence ID" value="HIX94672.1"/>
    <property type="molecule type" value="Genomic_DNA"/>
</dbReference>
<protein>
    <submittedName>
        <fullName evidence="2">ABC-2 family transporter protein</fullName>
    </submittedName>
</protein>
<feature type="transmembrane region" description="Helical" evidence="1">
    <location>
        <begin position="212"/>
        <end position="232"/>
    </location>
</feature>
<organism evidence="2 3">
    <name type="scientific">Candidatus Gemmiger excrementipullorum</name>
    <dbReference type="NCBI Taxonomy" id="2838610"/>
    <lineage>
        <taxon>Bacteria</taxon>
        <taxon>Bacillati</taxon>
        <taxon>Bacillota</taxon>
        <taxon>Clostridia</taxon>
        <taxon>Eubacteriales</taxon>
        <taxon>Gemmiger</taxon>
    </lineage>
</organism>
<dbReference type="InterPro" id="IPR010390">
    <property type="entry name" value="ABC-2_transporter-like"/>
</dbReference>
<comment type="caution">
    <text evidence="2">The sequence shown here is derived from an EMBL/GenBank/DDBJ whole genome shotgun (WGS) entry which is preliminary data.</text>
</comment>
<dbReference type="AlphaFoldDB" id="A0A9D2BV37"/>
<gene>
    <name evidence="2" type="ORF">H9846_04365</name>
</gene>
<evidence type="ECO:0000313" key="2">
    <source>
        <dbReference type="EMBL" id="HIX94672.1"/>
    </source>
</evidence>
<feature type="transmembrane region" description="Helical" evidence="1">
    <location>
        <begin position="69"/>
        <end position="87"/>
    </location>
</feature>
<name>A0A9D2BV37_9FIRM</name>
<dbReference type="PANTHER" id="PTHR36833">
    <property type="entry name" value="SLR0610 PROTEIN-RELATED"/>
    <property type="match status" value="1"/>
</dbReference>